<feature type="binding site" evidence="5">
    <location>
        <position position="155"/>
    </location>
    <ligand>
        <name>Mn(2+)</name>
        <dbReference type="ChEBI" id="CHEBI:29035"/>
    </ligand>
</feature>
<organism evidence="9 10">
    <name type="scientific">Caulobacter vibrioides (strain NA1000 / CB15N)</name>
    <name type="common">Caulobacter crescentus</name>
    <dbReference type="NCBI Taxonomy" id="565050"/>
    <lineage>
        <taxon>Bacteria</taxon>
        <taxon>Pseudomonadati</taxon>
        <taxon>Pseudomonadota</taxon>
        <taxon>Alphaproteobacteria</taxon>
        <taxon>Caulobacterales</taxon>
        <taxon>Caulobacteraceae</taxon>
        <taxon>Caulobacter</taxon>
    </lineage>
</organism>
<dbReference type="InterPro" id="IPR001189">
    <property type="entry name" value="Mn/Fe_SOD"/>
</dbReference>
<dbReference type="Proteomes" id="UP000001364">
    <property type="component" value="Chromosome"/>
</dbReference>
<dbReference type="RefSeq" id="YP_002519045.1">
    <property type="nucleotide sequence ID" value="NC_011916.1"/>
</dbReference>
<dbReference type="AlphaFoldDB" id="A0A0H3CDZ7"/>
<evidence type="ECO:0000256" key="4">
    <source>
        <dbReference type="ARBA" id="ARBA00023002"/>
    </source>
</evidence>
<evidence type="ECO:0000256" key="6">
    <source>
        <dbReference type="RuleBase" id="RU000414"/>
    </source>
</evidence>
<keyword evidence="3 5" id="KW-0479">Metal-binding</keyword>
<dbReference type="KEGG" id="ccs:CCNA_03672"/>
<dbReference type="SUPFAM" id="SSF54719">
    <property type="entry name" value="Fe,Mn superoxide dismutase (SOD), C-terminal domain"/>
    <property type="match status" value="1"/>
</dbReference>
<dbReference type="PATRIC" id="fig|565050.3.peg.3579"/>
<feature type="binding site" evidence="5">
    <location>
        <position position="27"/>
    </location>
    <ligand>
        <name>Mn(2+)</name>
        <dbReference type="ChEBI" id="CHEBI:29035"/>
    </ligand>
</feature>
<evidence type="ECO:0000256" key="3">
    <source>
        <dbReference type="ARBA" id="ARBA00022723"/>
    </source>
</evidence>
<dbReference type="PANTHER" id="PTHR42769:SF3">
    <property type="entry name" value="SUPEROXIDE DISMUTASE [FE] 2, CHLOROPLASTIC"/>
    <property type="match status" value="1"/>
</dbReference>
<dbReference type="SMR" id="A0A0H3CDZ7"/>
<dbReference type="PANTHER" id="PTHR42769">
    <property type="entry name" value="SUPEROXIDE DISMUTASE"/>
    <property type="match status" value="1"/>
</dbReference>
<sequence length="206" mass="22144">MTYTLPDLPYAYDALEPTISANTLRFHHDKHHAAYVTALNGLLNGDDKGSLEAVIKGAGPGKVFNNAAQAWNHAFFWDGLSPTKTAPGAELAAAIDATFGGMDALKEKFVAEGIGHFGSGWVWLVSDASGALKIISTHDAESPVTQDLTALVVADVWEHAYYLDYQNLRKGFLEAVFDNLINWTLADSQYAAAKSGAQGWAYPAPT</sequence>
<evidence type="ECO:0000313" key="9">
    <source>
        <dbReference type="EMBL" id="ACL97137.1"/>
    </source>
</evidence>
<dbReference type="RefSeq" id="WP_010921386.1">
    <property type="nucleotide sequence ID" value="NC_011916.1"/>
</dbReference>
<name>A0A0H3CDZ7_CAUVN</name>
<dbReference type="EMBL" id="CP001340">
    <property type="protein sequence ID" value="ACL97137.1"/>
    <property type="molecule type" value="Genomic_DNA"/>
</dbReference>
<dbReference type="InterPro" id="IPR019833">
    <property type="entry name" value="Mn/Fe_SOD_BS"/>
</dbReference>
<feature type="binding site" evidence="5">
    <location>
        <position position="73"/>
    </location>
    <ligand>
        <name>Mn(2+)</name>
        <dbReference type="ChEBI" id="CHEBI:29035"/>
    </ligand>
</feature>
<proteinExistence type="inferred from homology"/>
<dbReference type="PIRSF" id="PIRSF000349">
    <property type="entry name" value="SODismutase"/>
    <property type="match status" value="1"/>
</dbReference>
<feature type="domain" description="Manganese/iron superoxide dismutase C-terminal" evidence="8">
    <location>
        <begin position="89"/>
        <end position="187"/>
    </location>
</feature>
<dbReference type="SUPFAM" id="SSF46609">
    <property type="entry name" value="Fe,Mn superoxide dismutase (SOD), N-terminal domain"/>
    <property type="match status" value="1"/>
</dbReference>
<feature type="binding site" evidence="5">
    <location>
        <position position="159"/>
    </location>
    <ligand>
        <name>Mn(2+)</name>
        <dbReference type="ChEBI" id="CHEBI:29035"/>
    </ligand>
</feature>
<dbReference type="HOGENOM" id="CLU_031625_0_0_5"/>
<dbReference type="Pfam" id="PF02777">
    <property type="entry name" value="Sod_Fe_C"/>
    <property type="match status" value="1"/>
</dbReference>
<comment type="catalytic activity">
    <reaction evidence="6">
        <text>2 superoxide + 2 H(+) = H2O2 + O2</text>
        <dbReference type="Rhea" id="RHEA:20696"/>
        <dbReference type="ChEBI" id="CHEBI:15378"/>
        <dbReference type="ChEBI" id="CHEBI:15379"/>
        <dbReference type="ChEBI" id="CHEBI:16240"/>
        <dbReference type="ChEBI" id="CHEBI:18421"/>
        <dbReference type="EC" id="1.15.1.1"/>
    </reaction>
</comment>
<evidence type="ECO:0000313" key="10">
    <source>
        <dbReference type="Proteomes" id="UP000001364"/>
    </source>
</evidence>
<evidence type="ECO:0000256" key="1">
    <source>
        <dbReference type="ARBA" id="ARBA00008714"/>
    </source>
</evidence>
<reference evidence="9 10" key="1">
    <citation type="journal article" date="2010" name="J. Bacteriol.">
        <title>The genetic basis of laboratory adaptation in Caulobacter crescentus.</title>
        <authorList>
            <person name="Marks M.E."/>
            <person name="Castro-Rojas C.M."/>
            <person name="Teiling C."/>
            <person name="Du L."/>
            <person name="Kapatral V."/>
            <person name="Walunas T.L."/>
            <person name="Crosson S."/>
        </authorList>
    </citation>
    <scope>NUCLEOTIDE SEQUENCE [LARGE SCALE GENOMIC DNA]</scope>
    <source>
        <strain evidence="10">NA1000 / CB15N</strain>
    </source>
</reference>
<dbReference type="OrthoDB" id="9803125at2"/>
<dbReference type="InterPro" id="IPR019831">
    <property type="entry name" value="Mn/Fe_SOD_N"/>
</dbReference>
<accession>A0A0H3CDZ7</accession>
<feature type="domain" description="Manganese/iron superoxide dismutase N-terminal" evidence="7">
    <location>
        <begin position="2"/>
        <end position="81"/>
    </location>
</feature>
<keyword evidence="10" id="KW-1185">Reference proteome</keyword>
<dbReference type="PROSITE" id="PS00088">
    <property type="entry name" value="SOD_MN"/>
    <property type="match status" value="1"/>
</dbReference>
<dbReference type="PRINTS" id="PR01703">
    <property type="entry name" value="MNSODISMTASE"/>
</dbReference>
<dbReference type="EC" id="1.15.1.1" evidence="2 6"/>
<keyword evidence="4 6" id="KW-0560">Oxidoreductase</keyword>
<dbReference type="GO" id="GO:0046872">
    <property type="term" value="F:metal ion binding"/>
    <property type="evidence" value="ECO:0007669"/>
    <property type="project" value="UniProtKB-KW"/>
</dbReference>
<dbReference type="InterPro" id="IPR036324">
    <property type="entry name" value="Mn/Fe_SOD_N_sf"/>
</dbReference>
<evidence type="ECO:0000259" key="8">
    <source>
        <dbReference type="Pfam" id="PF02777"/>
    </source>
</evidence>
<evidence type="ECO:0000256" key="2">
    <source>
        <dbReference type="ARBA" id="ARBA00012682"/>
    </source>
</evidence>
<protein>
    <recommendedName>
        <fullName evidence="2 6">Superoxide dismutase</fullName>
        <ecNumber evidence="2 6">1.15.1.1</ecNumber>
    </recommendedName>
</protein>
<dbReference type="Gene3D" id="1.10.287.990">
    <property type="entry name" value="Fe,Mn superoxide dismutase (SOD) domain"/>
    <property type="match status" value="1"/>
</dbReference>
<dbReference type="InterPro" id="IPR036314">
    <property type="entry name" value="SOD_C_sf"/>
</dbReference>
<dbReference type="GeneID" id="7331866"/>
<dbReference type="PhylomeDB" id="A0A0H3CDZ7"/>
<gene>
    <name evidence="9" type="ordered locus">CCNA_03672</name>
</gene>
<comment type="similarity">
    <text evidence="1 6">Belongs to the iron/manganese superoxide dismutase family.</text>
</comment>
<dbReference type="GO" id="GO:0004784">
    <property type="term" value="F:superoxide dismutase activity"/>
    <property type="evidence" value="ECO:0007669"/>
    <property type="project" value="UniProtKB-EC"/>
</dbReference>
<evidence type="ECO:0000259" key="7">
    <source>
        <dbReference type="Pfam" id="PF00081"/>
    </source>
</evidence>
<dbReference type="Pfam" id="PF00081">
    <property type="entry name" value="Sod_Fe_N"/>
    <property type="match status" value="1"/>
</dbReference>
<dbReference type="Gene3D" id="3.55.40.20">
    <property type="entry name" value="Iron/manganese superoxide dismutase, C-terminal domain"/>
    <property type="match status" value="1"/>
</dbReference>
<evidence type="ECO:0000256" key="5">
    <source>
        <dbReference type="PIRSR" id="PIRSR000349-1"/>
    </source>
</evidence>
<dbReference type="InterPro" id="IPR019832">
    <property type="entry name" value="Mn/Fe_SOD_C"/>
</dbReference>
<comment type="function">
    <text evidence="6">Destroys radicals which are normally produced within the cells and which are toxic to biological systems.</text>
</comment>